<dbReference type="EMBL" id="GGEC01092005">
    <property type="protein sequence ID" value="MBX72489.1"/>
    <property type="molecule type" value="Transcribed_RNA"/>
</dbReference>
<sequence>MEIMCNRPNLHDTTFCCSLSDRR</sequence>
<dbReference type="AlphaFoldDB" id="A0A2P2QZQ6"/>
<evidence type="ECO:0000313" key="1">
    <source>
        <dbReference type="EMBL" id="MBX72489.1"/>
    </source>
</evidence>
<name>A0A2P2QZQ6_RHIMU</name>
<proteinExistence type="predicted"/>
<organism evidence="1">
    <name type="scientific">Rhizophora mucronata</name>
    <name type="common">Asiatic mangrove</name>
    <dbReference type="NCBI Taxonomy" id="61149"/>
    <lineage>
        <taxon>Eukaryota</taxon>
        <taxon>Viridiplantae</taxon>
        <taxon>Streptophyta</taxon>
        <taxon>Embryophyta</taxon>
        <taxon>Tracheophyta</taxon>
        <taxon>Spermatophyta</taxon>
        <taxon>Magnoliopsida</taxon>
        <taxon>eudicotyledons</taxon>
        <taxon>Gunneridae</taxon>
        <taxon>Pentapetalae</taxon>
        <taxon>rosids</taxon>
        <taxon>fabids</taxon>
        <taxon>Malpighiales</taxon>
        <taxon>Rhizophoraceae</taxon>
        <taxon>Rhizophora</taxon>
    </lineage>
</organism>
<protein>
    <submittedName>
        <fullName evidence="1">Uncharacterized protein</fullName>
    </submittedName>
</protein>
<accession>A0A2P2QZQ6</accession>
<reference evidence="1" key="1">
    <citation type="submission" date="2018-02" db="EMBL/GenBank/DDBJ databases">
        <title>Rhizophora mucronata_Transcriptome.</title>
        <authorList>
            <person name="Meera S.P."/>
            <person name="Sreeshan A."/>
            <person name="Augustine A."/>
        </authorList>
    </citation>
    <scope>NUCLEOTIDE SEQUENCE</scope>
    <source>
        <tissue evidence="1">Leaf</tissue>
    </source>
</reference>